<dbReference type="RefSeq" id="WP_000481358.1">
    <property type="nucleotide sequence ID" value="NZ_JH791880.1"/>
</dbReference>
<accession>A0A9W5P5Z1</accession>
<protein>
    <submittedName>
        <fullName evidence="1">Uncharacterized protein</fullName>
    </submittedName>
</protein>
<proteinExistence type="predicted"/>
<dbReference type="AlphaFoldDB" id="A0A9W5P5Z1"/>
<organism evidence="1 2">
    <name type="scientific">Bacillus cereus VD154</name>
    <dbReference type="NCBI Taxonomy" id="1053238"/>
    <lineage>
        <taxon>Bacteria</taxon>
        <taxon>Bacillati</taxon>
        <taxon>Bacillota</taxon>
        <taxon>Bacilli</taxon>
        <taxon>Bacillales</taxon>
        <taxon>Bacillaceae</taxon>
        <taxon>Bacillus</taxon>
        <taxon>Bacillus cereus group</taxon>
    </lineage>
</organism>
<evidence type="ECO:0000313" key="1">
    <source>
        <dbReference type="EMBL" id="EJR76473.1"/>
    </source>
</evidence>
<gene>
    <name evidence="1" type="ORF">IK5_00747</name>
</gene>
<evidence type="ECO:0000313" key="2">
    <source>
        <dbReference type="Proteomes" id="UP000006967"/>
    </source>
</evidence>
<comment type="caution">
    <text evidence="1">The sequence shown here is derived from an EMBL/GenBank/DDBJ whole genome shotgun (WGS) entry which is preliminary data.</text>
</comment>
<dbReference type="EMBL" id="AHFG01000010">
    <property type="protein sequence ID" value="EJR76473.1"/>
    <property type="molecule type" value="Genomic_DNA"/>
</dbReference>
<dbReference type="Proteomes" id="UP000006967">
    <property type="component" value="Unassembled WGS sequence"/>
</dbReference>
<name>A0A9W5P5Z1_BACCE</name>
<sequence length="44" mass="5210">MFNDLESKLQSLLERNITSVSELESWISVELRLNAEIQMLRLIF</sequence>
<reference evidence="1 2" key="1">
    <citation type="submission" date="2012-04" db="EMBL/GenBank/DDBJ databases">
        <title>The Genome Sequence of Bacillus cereus VD154.</title>
        <authorList>
            <consortium name="The Broad Institute Genome Sequencing Platform"/>
            <consortium name="The Broad Institute Genome Sequencing Center for Infectious Disease"/>
            <person name="Feldgarden M."/>
            <person name="Van der Auwera G.A."/>
            <person name="Mahillon J."/>
            <person name="Duprez V."/>
            <person name="Timmery S."/>
            <person name="Mattelet C."/>
            <person name="Dierick K."/>
            <person name="Sun M."/>
            <person name="Yu Z."/>
            <person name="Zhu L."/>
            <person name="Hu X."/>
            <person name="Shank E.B."/>
            <person name="Swiecicka I."/>
            <person name="Hansen B.M."/>
            <person name="Andrup L."/>
            <person name="Young S.K."/>
            <person name="Zeng Q."/>
            <person name="Gargeya S."/>
            <person name="Fitzgerald M."/>
            <person name="Haas B."/>
            <person name="Abouelleil A."/>
            <person name="Alvarado L."/>
            <person name="Arachchi H.M."/>
            <person name="Berlin A."/>
            <person name="Chapman S.B."/>
            <person name="Goldberg J."/>
            <person name="Griggs A."/>
            <person name="Gujja S."/>
            <person name="Hansen M."/>
            <person name="Howarth C."/>
            <person name="Imamovic A."/>
            <person name="Larimer J."/>
            <person name="McCowen C."/>
            <person name="Montmayeur A."/>
            <person name="Murphy C."/>
            <person name="Neiman D."/>
            <person name="Pearson M."/>
            <person name="Priest M."/>
            <person name="Roberts A."/>
            <person name="Saif S."/>
            <person name="Shea T."/>
            <person name="Sisk P."/>
            <person name="Sykes S."/>
            <person name="Wortman J."/>
            <person name="Nusbaum C."/>
            <person name="Birren B."/>
        </authorList>
    </citation>
    <scope>NUCLEOTIDE SEQUENCE [LARGE SCALE GENOMIC DNA]</scope>
    <source>
        <strain evidence="1 2">VD154</strain>
    </source>
</reference>